<organism evidence="1 2">
    <name type="scientific">Ligilactobacillus ruminis DSM 20403 = NBRC 102161</name>
    <dbReference type="NCBI Taxonomy" id="1423798"/>
    <lineage>
        <taxon>Bacteria</taxon>
        <taxon>Bacillati</taxon>
        <taxon>Bacillota</taxon>
        <taxon>Bacilli</taxon>
        <taxon>Lactobacillales</taxon>
        <taxon>Lactobacillaceae</taxon>
        <taxon>Ligilactobacillus</taxon>
    </lineage>
</organism>
<dbReference type="OrthoDB" id="9984881at2"/>
<dbReference type="AlphaFoldDB" id="A0A1I2R8E9"/>
<gene>
    <name evidence="1" type="ORF">SAMN02910432_01088</name>
</gene>
<proteinExistence type="predicted"/>
<reference evidence="2" key="1">
    <citation type="submission" date="2016-10" db="EMBL/GenBank/DDBJ databases">
        <authorList>
            <person name="Varghese N."/>
            <person name="Submissions S."/>
        </authorList>
    </citation>
    <scope>NUCLEOTIDE SEQUENCE [LARGE SCALE GENOMIC DNA]</scope>
    <source>
        <strain evidence="2">DSM 20403</strain>
    </source>
</reference>
<dbReference type="EMBL" id="FOPI01000015">
    <property type="protein sequence ID" value="SFG36995.1"/>
    <property type="molecule type" value="Genomic_DNA"/>
</dbReference>
<evidence type="ECO:0000313" key="2">
    <source>
        <dbReference type="Proteomes" id="UP000182635"/>
    </source>
</evidence>
<sequence>MTETKNTDMATARKLTRIAQNLQALVGMMALVNISDDDIKSFFVNQSLSQVIESLRNSITDIENLSDGLVELDK</sequence>
<name>A0A1I2R8E9_9LACO</name>
<protein>
    <submittedName>
        <fullName evidence="1">Uncharacterized protein</fullName>
    </submittedName>
</protein>
<evidence type="ECO:0000313" key="1">
    <source>
        <dbReference type="EMBL" id="SFG36995.1"/>
    </source>
</evidence>
<dbReference type="Proteomes" id="UP000182635">
    <property type="component" value="Unassembled WGS sequence"/>
</dbReference>
<dbReference type="RefSeq" id="WP_046922603.1">
    <property type="nucleotide sequence ID" value="NZ_AYYL01000064.1"/>
</dbReference>
<accession>A0A1I2R8E9</accession>